<proteinExistence type="predicted"/>
<evidence type="ECO:0000313" key="2">
    <source>
        <dbReference type="Proteomes" id="UP001501265"/>
    </source>
</evidence>
<sequence length="46" mass="5221">MRADVRVPEAYTAARPVTLYSPSTVAAEAYTKIGRQTKLYRWIFTA</sequence>
<dbReference type="EMBL" id="BAABIG010000033">
    <property type="protein sequence ID" value="GAA4803163.1"/>
    <property type="molecule type" value="Genomic_DNA"/>
</dbReference>
<name>A0ABP9C5B1_9ACTN</name>
<evidence type="ECO:0000313" key="1">
    <source>
        <dbReference type="EMBL" id="GAA4803163.1"/>
    </source>
</evidence>
<dbReference type="Proteomes" id="UP001501265">
    <property type="component" value="Unassembled WGS sequence"/>
</dbReference>
<keyword evidence="2" id="KW-1185">Reference proteome</keyword>
<protein>
    <submittedName>
        <fullName evidence="1">Uncharacterized protein</fullName>
    </submittedName>
</protein>
<accession>A0ABP9C5B1</accession>
<comment type="caution">
    <text evidence="1">The sequence shown here is derived from an EMBL/GenBank/DDBJ whole genome shotgun (WGS) entry which is preliminary data.</text>
</comment>
<reference evidence="2" key="1">
    <citation type="journal article" date="2019" name="Int. J. Syst. Evol. Microbiol.">
        <title>The Global Catalogue of Microorganisms (GCM) 10K type strain sequencing project: providing services to taxonomists for standard genome sequencing and annotation.</title>
        <authorList>
            <consortium name="The Broad Institute Genomics Platform"/>
            <consortium name="The Broad Institute Genome Sequencing Center for Infectious Disease"/>
            <person name="Wu L."/>
            <person name="Ma J."/>
        </authorList>
    </citation>
    <scope>NUCLEOTIDE SEQUENCE [LARGE SCALE GENOMIC DNA]</scope>
    <source>
        <strain evidence="2">JCM 18081</strain>
    </source>
</reference>
<gene>
    <name evidence="1" type="ORF">GCM10023220_35420</name>
</gene>
<organism evidence="1 2">
    <name type="scientific">Streptomyces ziwulingensis</name>
    <dbReference type="NCBI Taxonomy" id="1045501"/>
    <lineage>
        <taxon>Bacteria</taxon>
        <taxon>Bacillati</taxon>
        <taxon>Actinomycetota</taxon>
        <taxon>Actinomycetes</taxon>
        <taxon>Kitasatosporales</taxon>
        <taxon>Streptomycetaceae</taxon>
        <taxon>Streptomyces</taxon>
    </lineage>
</organism>